<dbReference type="Pfam" id="PF13409">
    <property type="entry name" value="GST_N_2"/>
    <property type="match status" value="1"/>
</dbReference>
<dbReference type="SFLD" id="SFLDG01150">
    <property type="entry name" value="Main.1:_Beta-like"/>
    <property type="match status" value="1"/>
</dbReference>
<protein>
    <recommendedName>
        <fullName evidence="5">Glutathione S-transferase</fullName>
    </recommendedName>
</protein>
<dbReference type="EMBL" id="NFZT01000001">
    <property type="protein sequence ID" value="OWV32739.1"/>
    <property type="molecule type" value="Genomic_DNA"/>
</dbReference>
<feature type="domain" description="GST C-terminal" evidence="2">
    <location>
        <begin position="87"/>
        <end position="200"/>
    </location>
</feature>
<evidence type="ECO:0000313" key="4">
    <source>
        <dbReference type="Proteomes" id="UP000198462"/>
    </source>
</evidence>
<gene>
    <name evidence="3" type="ORF">B5C34_04250</name>
</gene>
<dbReference type="SFLD" id="SFLDG00358">
    <property type="entry name" value="Main_(cytGST)"/>
    <property type="match status" value="1"/>
</dbReference>
<evidence type="ECO:0000259" key="1">
    <source>
        <dbReference type="PROSITE" id="PS50404"/>
    </source>
</evidence>
<name>A0A219B4L8_9SPHN</name>
<dbReference type="PROSITE" id="PS50404">
    <property type="entry name" value="GST_NTER"/>
    <property type="match status" value="1"/>
</dbReference>
<proteinExistence type="predicted"/>
<dbReference type="PANTHER" id="PTHR44051:SF8">
    <property type="entry name" value="GLUTATHIONE S-TRANSFERASE GSTA"/>
    <property type="match status" value="1"/>
</dbReference>
<dbReference type="PROSITE" id="PS50405">
    <property type="entry name" value="GST_CTER"/>
    <property type="match status" value="1"/>
</dbReference>
<feature type="domain" description="GST N-terminal" evidence="1">
    <location>
        <begin position="1"/>
        <end position="81"/>
    </location>
</feature>
<sequence length="203" mass="22190">MITLYWSPQTRSARAFWMLEEVGRPYRLEAVDIRAETRRDPKGFAEASPLGKVPALTDGETSVADSAAIALYLADRYAAGDLAPLADDPARGEFLYWLFYTPSVIEPAMAEKIAGIAPNPVSFPWGSFDKMVAALERRLADREWVSAGRFTMADLLLAGSVDFLASFGMLQPSKPLADYRDRCLARPAAVRAREREASAAAGA</sequence>
<dbReference type="Proteomes" id="UP000198462">
    <property type="component" value="Unassembled WGS sequence"/>
</dbReference>
<dbReference type="InterPro" id="IPR036249">
    <property type="entry name" value="Thioredoxin-like_sf"/>
</dbReference>
<comment type="caution">
    <text evidence="3">The sequence shown here is derived from an EMBL/GenBank/DDBJ whole genome shotgun (WGS) entry which is preliminary data.</text>
</comment>
<dbReference type="RefSeq" id="WP_088711533.1">
    <property type="nucleotide sequence ID" value="NZ_NFZT01000001.1"/>
</dbReference>
<dbReference type="InterPro" id="IPR036282">
    <property type="entry name" value="Glutathione-S-Trfase_C_sf"/>
</dbReference>
<reference evidence="4" key="1">
    <citation type="submission" date="2017-05" db="EMBL/GenBank/DDBJ databases">
        <authorList>
            <person name="Lin X."/>
        </authorList>
    </citation>
    <scope>NUCLEOTIDE SEQUENCE [LARGE SCALE GENOMIC DNA]</scope>
    <source>
        <strain evidence="4">JLT2012</strain>
    </source>
</reference>
<evidence type="ECO:0000313" key="3">
    <source>
        <dbReference type="EMBL" id="OWV32739.1"/>
    </source>
</evidence>
<dbReference type="SUPFAM" id="SSF52833">
    <property type="entry name" value="Thioredoxin-like"/>
    <property type="match status" value="1"/>
</dbReference>
<dbReference type="Gene3D" id="1.20.1050.10">
    <property type="match status" value="1"/>
</dbReference>
<dbReference type="Gene3D" id="3.40.30.10">
    <property type="entry name" value="Glutaredoxin"/>
    <property type="match status" value="1"/>
</dbReference>
<dbReference type="InterPro" id="IPR004045">
    <property type="entry name" value="Glutathione_S-Trfase_N"/>
</dbReference>
<dbReference type="SUPFAM" id="SSF47616">
    <property type="entry name" value="GST C-terminal domain-like"/>
    <property type="match status" value="1"/>
</dbReference>
<dbReference type="OrthoDB" id="5740960at2"/>
<dbReference type="PANTHER" id="PTHR44051">
    <property type="entry name" value="GLUTATHIONE S-TRANSFERASE-RELATED"/>
    <property type="match status" value="1"/>
</dbReference>
<accession>A0A219B4L8</accession>
<dbReference type="CDD" id="cd03046">
    <property type="entry name" value="GST_N_GTT1_like"/>
    <property type="match status" value="1"/>
</dbReference>
<keyword evidence="4" id="KW-1185">Reference proteome</keyword>
<dbReference type="SFLD" id="SFLDS00019">
    <property type="entry name" value="Glutathione_Transferase_(cytos"/>
    <property type="match status" value="1"/>
</dbReference>
<dbReference type="AlphaFoldDB" id="A0A219B4L8"/>
<dbReference type="InterPro" id="IPR010987">
    <property type="entry name" value="Glutathione-S-Trfase_C-like"/>
</dbReference>
<evidence type="ECO:0008006" key="5">
    <source>
        <dbReference type="Google" id="ProtNLM"/>
    </source>
</evidence>
<evidence type="ECO:0000259" key="2">
    <source>
        <dbReference type="PROSITE" id="PS50405"/>
    </source>
</evidence>
<dbReference type="CDD" id="cd03207">
    <property type="entry name" value="GST_C_8"/>
    <property type="match status" value="1"/>
</dbReference>
<organism evidence="3 4">
    <name type="scientific">Pacificimonas flava</name>
    <dbReference type="NCBI Taxonomy" id="1234595"/>
    <lineage>
        <taxon>Bacteria</taxon>
        <taxon>Pseudomonadati</taxon>
        <taxon>Pseudomonadota</taxon>
        <taxon>Alphaproteobacteria</taxon>
        <taxon>Sphingomonadales</taxon>
        <taxon>Sphingosinicellaceae</taxon>
        <taxon>Pacificimonas</taxon>
    </lineage>
</organism>
<dbReference type="InterPro" id="IPR040079">
    <property type="entry name" value="Glutathione_S-Trfase"/>
</dbReference>